<dbReference type="EMBL" id="LSTQ01000004">
    <property type="protein sequence ID" value="OAH31625.1"/>
    <property type="molecule type" value="Genomic_DNA"/>
</dbReference>
<evidence type="ECO:0000313" key="8">
    <source>
        <dbReference type="Proteomes" id="UP000544551"/>
    </source>
</evidence>
<dbReference type="SUPFAM" id="SSF55729">
    <property type="entry name" value="Acyl-CoA N-acyltransferases (Nat)"/>
    <property type="match status" value="1"/>
</dbReference>
<evidence type="ECO:0000256" key="1">
    <source>
        <dbReference type="ARBA" id="ARBA00022679"/>
    </source>
</evidence>
<dbReference type="RefSeq" id="WP_066837854.1">
    <property type="nucleotide sequence ID" value="NZ_CAJUDP010000012.1"/>
</dbReference>
<dbReference type="Proteomes" id="UP000544551">
    <property type="component" value="Unassembled WGS sequence"/>
</dbReference>
<reference evidence="6" key="2">
    <citation type="submission" date="2016-02" db="EMBL/GenBank/DDBJ databases">
        <authorList>
            <person name="Wen L."/>
            <person name="He K."/>
            <person name="Yang H."/>
        </authorList>
    </citation>
    <scope>NUCLEOTIDE SEQUENCE [LARGE SCALE GENOMIC DNA]</scope>
    <source>
        <strain evidence="6">GA-15</strain>
    </source>
</reference>
<evidence type="ECO:0000313" key="7">
    <source>
        <dbReference type="Proteomes" id="UP000076947"/>
    </source>
</evidence>
<dbReference type="STRING" id="1705.CA21670_08155"/>
<proteinExistence type="predicted"/>
<accession>A0A177IUA3</accession>
<gene>
    <name evidence="6" type="ORF">AYJ05_08665</name>
    <name evidence="5" type="ORF">HF853_07365</name>
</gene>
<dbReference type="InterPro" id="IPR016181">
    <property type="entry name" value="Acyl_CoA_acyltransferase"/>
</dbReference>
<dbReference type="Pfam" id="PF00583">
    <property type="entry name" value="Acetyltransf_1"/>
    <property type="match status" value="1"/>
</dbReference>
<reference evidence="5 8" key="3">
    <citation type="submission" date="2020-04" db="EMBL/GenBank/DDBJ databases">
        <authorList>
            <person name="Hitch T.C.A."/>
            <person name="Wylensek D."/>
            <person name="Clavel T."/>
        </authorList>
    </citation>
    <scope>NUCLEOTIDE SEQUENCE [LARGE SCALE GENOMIC DNA]</scope>
    <source>
        <strain evidence="5 8">BL-383-APC-3D</strain>
    </source>
</reference>
<name>A0A177IUA3_9CORY</name>
<sequence>MTKSNFAIRAFRAEDYPQIQDIYEQGLVTGNASYEHRPLTLEEFIDGKNMDTVFVAVELHDESKVIGWVSGAPISQRPVLAGVLEDSIYVDPEAHGRRVASGLLDKFIEVCQELGMWAIHSWIFPENEGSVKLHVSRGFEEVGTYKHLAKMTYGPRAGEWRDTVVYQKLLPKPEKVTAEEEFEATASERIKAQRPLQA</sequence>
<keyword evidence="2" id="KW-0012">Acyltransferase</keyword>
<reference evidence="7" key="1">
    <citation type="submission" date="2016-02" db="EMBL/GenBank/DDBJ databases">
        <authorList>
            <person name="Kaur G."/>
            <person name="Nair G.R."/>
            <person name="Mayilraj S."/>
        </authorList>
    </citation>
    <scope>NUCLEOTIDE SEQUENCE [LARGE SCALE GENOMIC DNA]</scope>
    <source>
        <strain evidence="7">GA-15</strain>
    </source>
</reference>
<organism evidence="6 7">
    <name type="scientific">Corynebacterium stationis</name>
    <dbReference type="NCBI Taxonomy" id="1705"/>
    <lineage>
        <taxon>Bacteria</taxon>
        <taxon>Bacillati</taxon>
        <taxon>Actinomycetota</taxon>
        <taxon>Actinomycetes</taxon>
        <taxon>Mycobacteriales</taxon>
        <taxon>Corynebacteriaceae</taxon>
        <taxon>Corynebacterium</taxon>
    </lineage>
</organism>
<protein>
    <submittedName>
        <fullName evidence="5 6">Acetyltransferase</fullName>
    </submittedName>
</protein>
<keyword evidence="1 6" id="KW-0808">Transferase</keyword>
<evidence type="ECO:0000256" key="2">
    <source>
        <dbReference type="ARBA" id="ARBA00023315"/>
    </source>
</evidence>
<evidence type="ECO:0000313" key="6">
    <source>
        <dbReference type="EMBL" id="OAH31625.1"/>
    </source>
</evidence>
<dbReference type="GO" id="GO:0016747">
    <property type="term" value="F:acyltransferase activity, transferring groups other than amino-acyl groups"/>
    <property type="evidence" value="ECO:0007669"/>
    <property type="project" value="InterPro"/>
</dbReference>
<evidence type="ECO:0000256" key="3">
    <source>
        <dbReference type="SAM" id="MobiDB-lite"/>
    </source>
</evidence>
<dbReference type="PROSITE" id="PS51186">
    <property type="entry name" value="GNAT"/>
    <property type="match status" value="1"/>
</dbReference>
<dbReference type="EMBL" id="JABAFZ010000006">
    <property type="protein sequence ID" value="NME89486.1"/>
    <property type="molecule type" value="Genomic_DNA"/>
</dbReference>
<dbReference type="Proteomes" id="UP000076947">
    <property type="component" value="Unassembled WGS sequence"/>
</dbReference>
<dbReference type="Gene3D" id="3.40.630.30">
    <property type="match status" value="1"/>
</dbReference>
<evidence type="ECO:0000259" key="4">
    <source>
        <dbReference type="PROSITE" id="PS51186"/>
    </source>
</evidence>
<evidence type="ECO:0000313" key="5">
    <source>
        <dbReference type="EMBL" id="NME89486.1"/>
    </source>
</evidence>
<dbReference type="OrthoDB" id="3173333at2"/>
<feature type="domain" description="N-acetyltransferase" evidence="4">
    <location>
        <begin position="6"/>
        <end position="171"/>
    </location>
</feature>
<feature type="region of interest" description="Disordered" evidence="3">
    <location>
        <begin position="177"/>
        <end position="198"/>
    </location>
</feature>
<dbReference type="PANTHER" id="PTHR43072:SF23">
    <property type="entry name" value="UPF0039 PROTEIN C11D3.02C"/>
    <property type="match status" value="1"/>
</dbReference>
<keyword evidence="7" id="KW-1185">Reference proteome</keyword>
<dbReference type="PANTHER" id="PTHR43072">
    <property type="entry name" value="N-ACETYLTRANSFERASE"/>
    <property type="match status" value="1"/>
</dbReference>
<dbReference type="CDD" id="cd04301">
    <property type="entry name" value="NAT_SF"/>
    <property type="match status" value="1"/>
</dbReference>
<dbReference type="InterPro" id="IPR000182">
    <property type="entry name" value="GNAT_dom"/>
</dbReference>
<dbReference type="AlphaFoldDB" id="A0A177IUA3"/>
<comment type="caution">
    <text evidence="6">The sequence shown here is derived from an EMBL/GenBank/DDBJ whole genome shotgun (WGS) entry which is preliminary data.</text>
</comment>